<feature type="region of interest" description="Disordered" evidence="1">
    <location>
        <begin position="1"/>
        <end position="21"/>
    </location>
</feature>
<comment type="caution">
    <text evidence="2">The sequence shown here is derived from an EMBL/GenBank/DDBJ whole genome shotgun (WGS) entry which is preliminary data.</text>
</comment>
<proteinExistence type="predicted"/>
<protein>
    <submittedName>
        <fullName evidence="2">Uncharacterized protein</fullName>
    </submittedName>
</protein>
<feature type="compositionally biased region" description="Low complexity" evidence="1">
    <location>
        <begin position="119"/>
        <end position="144"/>
    </location>
</feature>
<keyword evidence="3" id="KW-1185">Reference proteome</keyword>
<evidence type="ECO:0000256" key="1">
    <source>
        <dbReference type="SAM" id="MobiDB-lite"/>
    </source>
</evidence>
<gene>
    <name evidence="2" type="ORF">PCOR1329_LOCUS41980</name>
</gene>
<evidence type="ECO:0000313" key="2">
    <source>
        <dbReference type="EMBL" id="CAK0849234.1"/>
    </source>
</evidence>
<evidence type="ECO:0000313" key="3">
    <source>
        <dbReference type="Proteomes" id="UP001189429"/>
    </source>
</evidence>
<feature type="compositionally biased region" description="Low complexity" evidence="1">
    <location>
        <begin position="934"/>
        <end position="961"/>
    </location>
</feature>
<dbReference type="Proteomes" id="UP001189429">
    <property type="component" value="Unassembled WGS sequence"/>
</dbReference>
<dbReference type="EMBL" id="CAUYUJ010015046">
    <property type="protein sequence ID" value="CAK0849234.1"/>
    <property type="molecule type" value="Genomic_DNA"/>
</dbReference>
<accession>A0ABN9TSR3</accession>
<feature type="region of interest" description="Disordered" evidence="1">
    <location>
        <begin position="934"/>
        <end position="966"/>
    </location>
</feature>
<reference evidence="2" key="1">
    <citation type="submission" date="2023-10" db="EMBL/GenBank/DDBJ databases">
        <authorList>
            <person name="Chen Y."/>
            <person name="Shah S."/>
            <person name="Dougan E. K."/>
            <person name="Thang M."/>
            <person name="Chan C."/>
        </authorList>
    </citation>
    <scope>NUCLEOTIDE SEQUENCE [LARGE SCALE GENOMIC DNA]</scope>
</reference>
<name>A0ABN9TSR3_9DINO</name>
<organism evidence="2 3">
    <name type="scientific">Prorocentrum cordatum</name>
    <dbReference type="NCBI Taxonomy" id="2364126"/>
    <lineage>
        <taxon>Eukaryota</taxon>
        <taxon>Sar</taxon>
        <taxon>Alveolata</taxon>
        <taxon>Dinophyceae</taxon>
        <taxon>Prorocentrales</taxon>
        <taxon>Prorocentraceae</taxon>
        <taxon>Prorocentrum</taxon>
    </lineage>
</organism>
<feature type="region of interest" description="Disordered" evidence="1">
    <location>
        <begin position="114"/>
        <end position="254"/>
    </location>
</feature>
<sequence length="1154" mass="124231">MPALPHAAPPPSPARRSRASVGDLATVLRAGLGGPHGGAAREPHRWREHLRRLADEAADLCDVPAEVSRLLLQEELGAEGAPDEARAECRRMAQLTEEYEANLRGVQAEFARARGARGGNAPASSSTPSSGGPPEEAAGACAEARPPPSLLGRFSEDCGPSGGPEAPARSRSGERRPSRPGSAGRPDAGGFPLGARGAPRSPQRADGPEGAGAGGAAPAAAGKRSSVEQAGTAGIGQGPSAPQARGPGGERRASMRWVVDSLPRRSDPALRLRRCGDVACPPALPAVSGDYISLRILITAGAPPTFANSDTNKPWKPAANISSQNITMPKPGRDATWCKVCGMFCYNDQREKFDYTCQYCGNFLKGRPSGQRVYGSTYGTSDYYGDSYGADASVILARCKEDCSKIASSLQRMERYSQYSAFSQWAGEQYAAPPGKLFRLIKDKPAAKDAFEDWPVVSSDPLTAMDIRAKVWRKKWSDSDAETASYLLSAARDRFREDPVPTFDLETLGEGVRRMRGTSAKGIEQLGKQDLVWHPEQCKLELVQLFQRSEKEVAGPWQPTVILVTLTRNLQALVRSCLDEAVALSTIQGWAQAGMMWDIEGFCDALKWELLLESGAAVRKIGAKLAMMGVSPMADYSDKVFGATPSVINGWRKAPGQTLARRIDNRAQKDRWRGITGVVSARIATLLDIDAIPDTIDRMLWDRASRRCDGKGLPEGLEMAGDVSSSQLVSFLQWSTISRHLSDVLTMIMNSYPAFGFVGRLPTTNLGIWLKLKQVLMPHPSLLNVVKIKSHMSVEEAANTGAMVEYYLANATADGAAGGAEETAPNTFDGSVFGARAVFSELEMLECWCKARLDRHTAGALRPPCAAGLGALGLGPRPRGAAAVRWNTMLTSAVMHAAVRLGVPDAQCTWRPPRAGGPRMAAAWAARGRSAAAAAAPRGAARPPTTAAAAAPPSRGPLPRLCGSQARPGGAPVRVLEHDRWSALTLATLPVRNFLRTWRVRPLNLVFQRPVWDAEEFADGAAGAFRRVGELQEAGDFEALRSLVAAGLLGELRAAAAAGRGTARAVLDVRPLGVLTTRLWQDENRHLSLWVTQVLRATEEYRLAGDVWHVERLHRWTFKRVLLSDSEEVVGDWQLTAMDKGRWVPPTAAERTPR</sequence>